<keyword evidence="3 9" id="KW-0548">Nucleotidyltransferase</keyword>
<dbReference type="InterPro" id="IPR014729">
    <property type="entry name" value="Rossmann-like_a/b/a_fold"/>
</dbReference>
<dbReference type="NCBIfam" id="TIGR00125">
    <property type="entry name" value="cyt_tran_rel"/>
    <property type="match status" value="1"/>
</dbReference>
<dbReference type="Proteomes" id="UP000721844">
    <property type="component" value="Unassembled WGS sequence"/>
</dbReference>
<feature type="binding site" evidence="9">
    <location>
        <begin position="132"/>
        <end position="138"/>
    </location>
    <ligand>
        <name>ATP</name>
        <dbReference type="ChEBI" id="CHEBI:30616"/>
    </ligand>
</feature>
<keyword evidence="5 9" id="KW-0067">ATP-binding</keyword>
<dbReference type="PANTHER" id="PTHR21342:SF1">
    <property type="entry name" value="PHOSPHOPANTETHEINE ADENYLYLTRANSFERASE"/>
    <property type="match status" value="1"/>
</dbReference>
<evidence type="ECO:0000256" key="2">
    <source>
        <dbReference type="ARBA" id="ARBA00022679"/>
    </source>
</evidence>
<dbReference type="InterPro" id="IPR001980">
    <property type="entry name" value="PPAT"/>
</dbReference>
<feature type="binding site" evidence="9">
    <location>
        <position position="45"/>
    </location>
    <ligand>
        <name>substrate</name>
    </ligand>
</feature>
<keyword evidence="6 9" id="KW-0460">Magnesium</keyword>
<comment type="pathway">
    <text evidence="9">Cofactor biosynthesis; coenzyme A biosynthesis; CoA from (R)-pantothenate: step 4/5.</text>
</comment>
<dbReference type="EC" id="2.7.7.3" evidence="9"/>
<comment type="subunit">
    <text evidence="9">Homohexamer.</text>
</comment>
<comment type="subcellular location">
    <subcellularLocation>
        <location evidence="9">Cytoplasm</location>
    </subcellularLocation>
</comment>
<feature type="binding site" evidence="9">
    <location>
        <position position="82"/>
    </location>
    <ligand>
        <name>substrate</name>
    </ligand>
</feature>
<dbReference type="Gene3D" id="3.40.50.620">
    <property type="entry name" value="HUPs"/>
    <property type="match status" value="1"/>
</dbReference>
<feature type="binding site" evidence="9">
    <location>
        <position position="107"/>
    </location>
    <ligand>
        <name>ATP</name>
        <dbReference type="ChEBI" id="CHEBI:30616"/>
    </ligand>
</feature>
<dbReference type="GO" id="GO:0005737">
    <property type="term" value="C:cytoplasm"/>
    <property type="evidence" value="ECO:0007669"/>
    <property type="project" value="UniProtKB-SubCell"/>
</dbReference>
<evidence type="ECO:0000256" key="5">
    <source>
        <dbReference type="ARBA" id="ARBA00022840"/>
    </source>
</evidence>
<feature type="binding site" evidence="9">
    <location>
        <position position="13"/>
    </location>
    <ligand>
        <name>substrate</name>
    </ligand>
</feature>
<proteinExistence type="inferred from homology"/>
<keyword evidence="4 9" id="KW-0547">Nucleotide-binding</keyword>
<dbReference type="CDD" id="cd02163">
    <property type="entry name" value="PPAT"/>
    <property type="match status" value="1"/>
</dbReference>
<dbReference type="InterPro" id="IPR004821">
    <property type="entry name" value="Cyt_trans-like"/>
</dbReference>
<evidence type="ECO:0000256" key="7">
    <source>
        <dbReference type="ARBA" id="ARBA00022993"/>
    </source>
</evidence>
<comment type="function">
    <text evidence="9">Reversibly transfers an adenylyl group from ATP to 4'-phosphopantetheine, yielding dephospho-CoA (dPCoA) and pyrophosphate.</text>
</comment>
<keyword evidence="12" id="KW-1185">Reference proteome</keyword>
<keyword evidence="1 9" id="KW-0963">Cytoplasm</keyword>
<keyword evidence="2 9" id="KW-0808">Transferase</keyword>
<dbReference type="RefSeq" id="WP_227307327.1">
    <property type="nucleotide sequence ID" value="NZ_JAESVA010000003.1"/>
</dbReference>
<evidence type="ECO:0000256" key="4">
    <source>
        <dbReference type="ARBA" id="ARBA00022741"/>
    </source>
</evidence>
<feature type="domain" description="Cytidyltransferase-like" evidence="10">
    <location>
        <begin position="9"/>
        <end position="142"/>
    </location>
</feature>
<evidence type="ECO:0000256" key="3">
    <source>
        <dbReference type="ARBA" id="ARBA00022695"/>
    </source>
</evidence>
<dbReference type="AlphaFoldDB" id="A0A964E3R5"/>
<dbReference type="Pfam" id="PF01467">
    <property type="entry name" value="CTP_transf_like"/>
    <property type="match status" value="1"/>
</dbReference>
<reference evidence="11 12" key="1">
    <citation type="journal article" date="2021" name="Microorganisms">
        <title>Acidisoma silvae sp. nov. and Acidisomacellulosilytica sp. nov., Two Acidophilic Bacteria Isolated from Decaying Wood, Hydrolyzing Cellulose and Producing Poly-3-hydroxybutyrate.</title>
        <authorList>
            <person name="Mieszkin S."/>
            <person name="Pouder E."/>
            <person name="Uroz S."/>
            <person name="Simon-Colin C."/>
            <person name="Alain K."/>
        </authorList>
    </citation>
    <scope>NUCLEOTIDE SEQUENCE [LARGE SCALE GENOMIC DNA]</scope>
    <source>
        <strain evidence="11 12">HW T5.17</strain>
    </source>
</reference>
<dbReference type="PANTHER" id="PTHR21342">
    <property type="entry name" value="PHOSPHOPANTETHEINE ADENYLYLTRANSFERASE"/>
    <property type="match status" value="1"/>
</dbReference>
<protein>
    <recommendedName>
        <fullName evidence="9">Phosphopantetheine adenylyltransferase</fullName>
        <ecNumber evidence="9">2.7.7.3</ecNumber>
    </recommendedName>
    <alternativeName>
        <fullName evidence="9">Dephospho-CoA pyrophosphorylase</fullName>
    </alternativeName>
    <alternativeName>
        <fullName evidence="9">Pantetheine-phosphate adenylyltransferase</fullName>
        <shortName evidence="9">PPAT</shortName>
    </alternativeName>
</protein>
<feature type="binding site" evidence="9">
    <location>
        <position position="21"/>
    </location>
    <ligand>
        <name>ATP</name>
        <dbReference type="ChEBI" id="CHEBI:30616"/>
    </ligand>
</feature>
<evidence type="ECO:0000256" key="9">
    <source>
        <dbReference type="HAMAP-Rule" id="MF_00151"/>
    </source>
</evidence>
<evidence type="ECO:0000256" key="8">
    <source>
        <dbReference type="ARBA" id="ARBA00029346"/>
    </source>
</evidence>
<gene>
    <name evidence="9 11" type="primary">coaD</name>
    <name evidence="11" type="ORF">ACELLULO517_10520</name>
</gene>
<dbReference type="GO" id="GO:0005524">
    <property type="term" value="F:ATP binding"/>
    <property type="evidence" value="ECO:0007669"/>
    <property type="project" value="UniProtKB-KW"/>
</dbReference>
<dbReference type="SUPFAM" id="SSF52374">
    <property type="entry name" value="Nucleotidylyl transferase"/>
    <property type="match status" value="1"/>
</dbReference>
<evidence type="ECO:0000259" key="10">
    <source>
        <dbReference type="Pfam" id="PF01467"/>
    </source>
</evidence>
<dbReference type="PRINTS" id="PR01020">
    <property type="entry name" value="LPSBIOSNTHSS"/>
</dbReference>
<feature type="binding site" evidence="9">
    <location>
        <position position="96"/>
    </location>
    <ligand>
        <name>substrate</name>
    </ligand>
</feature>
<comment type="cofactor">
    <cofactor evidence="9">
        <name>Mg(2+)</name>
        <dbReference type="ChEBI" id="CHEBI:18420"/>
    </cofactor>
</comment>
<comment type="similarity">
    <text evidence="9">Belongs to the bacterial CoaD family.</text>
</comment>
<sequence length="172" mass="18738">MAGHEKIGVYPGTFDPITNGHLDIITRGAKLVDRLVIGVAVNSGKGPLMALDARVALTRAVLAASLPDRGTIIDVRPFSNLLVQFARDVGASVIIRGLRAVSDFDFEFQLAGMNYRLDCEIETVFLMASEKHQFISSRFVKEIALLGGDVSSFVPPLTEAELLAWAKKQREP</sequence>
<evidence type="ECO:0000313" key="11">
    <source>
        <dbReference type="EMBL" id="MCB8880666.1"/>
    </source>
</evidence>
<comment type="caution">
    <text evidence="11">The sequence shown here is derived from an EMBL/GenBank/DDBJ whole genome shotgun (WGS) entry which is preliminary data.</text>
</comment>
<accession>A0A964E3R5</accession>
<keyword evidence="7 9" id="KW-0173">Coenzyme A biosynthesis</keyword>
<name>A0A964E3R5_9PROT</name>
<feature type="site" description="Transition state stabilizer" evidence="9">
    <location>
        <position position="21"/>
    </location>
</feature>
<feature type="binding site" evidence="9">
    <location>
        <begin position="97"/>
        <end position="99"/>
    </location>
    <ligand>
        <name>ATP</name>
        <dbReference type="ChEBI" id="CHEBI:30616"/>
    </ligand>
</feature>
<evidence type="ECO:0000256" key="1">
    <source>
        <dbReference type="ARBA" id="ARBA00022490"/>
    </source>
</evidence>
<dbReference type="HAMAP" id="MF_00151">
    <property type="entry name" value="PPAT_bact"/>
    <property type="match status" value="1"/>
</dbReference>
<dbReference type="EMBL" id="JAESVA010000003">
    <property type="protein sequence ID" value="MCB8880666.1"/>
    <property type="molecule type" value="Genomic_DNA"/>
</dbReference>
<feature type="binding site" evidence="9">
    <location>
        <begin position="13"/>
        <end position="14"/>
    </location>
    <ligand>
        <name>ATP</name>
        <dbReference type="ChEBI" id="CHEBI:30616"/>
    </ligand>
</feature>
<dbReference type="GO" id="GO:0004595">
    <property type="term" value="F:pantetheine-phosphate adenylyltransferase activity"/>
    <property type="evidence" value="ECO:0007669"/>
    <property type="project" value="UniProtKB-UniRule"/>
</dbReference>
<organism evidence="11 12">
    <name type="scientific">Acidisoma cellulosilyticum</name>
    <dbReference type="NCBI Taxonomy" id="2802395"/>
    <lineage>
        <taxon>Bacteria</taxon>
        <taxon>Pseudomonadati</taxon>
        <taxon>Pseudomonadota</taxon>
        <taxon>Alphaproteobacteria</taxon>
        <taxon>Acetobacterales</taxon>
        <taxon>Acidocellaceae</taxon>
        <taxon>Acidisoma</taxon>
    </lineage>
</organism>
<dbReference type="GO" id="GO:0015937">
    <property type="term" value="P:coenzyme A biosynthetic process"/>
    <property type="evidence" value="ECO:0007669"/>
    <property type="project" value="UniProtKB-UniRule"/>
</dbReference>
<comment type="catalytic activity">
    <reaction evidence="8 9">
        <text>(R)-4'-phosphopantetheine + ATP + H(+) = 3'-dephospho-CoA + diphosphate</text>
        <dbReference type="Rhea" id="RHEA:19801"/>
        <dbReference type="ChEBI" id="CHEBI:15378"/>
        <dbReference type="ChEBI" id="CHEBI:30616"/>
        <dbReference type="ChEBI" id="CHEBI:33019"/>
        <dbReference type="ChEBI" id="CHEBI:57328"/>
        <dbReference type="ChEBI" id="CHEBI:61723"/>
        <dbReference type="EC" id="2.7.7.3"/>
    </reaction>
</comment>
<evidence type="ECO:0000256" key="6">
    <source>
        <dbReference type="ARBA" id="ARBA00022842"/>
    </source>
</evidence>
<dbReference type="NCBIfam" id="TIGR01510">
    <property type="entry name" value="coaD_prev_kdtB"/>
    <property type="match status" value="1"/>
</dbReference>
<evidence type="ECO:0000313" key="12">
    <source>
        <dbReference type="Proteomes" id="UP000721844"/>
    </source>
</evidence>